<dbReference type="PANTHER" id="PTHR46558">
    <property type="entry name" value="TRACRIPTIONAL REGULATORY PROTEIN-RELATED-RELATED"/>
    <property type="match status" value="1"/>
</dbReference>
<keyword evidence="2" id="KW-0472">Membrane</keyword>
<dbReference type="OrthoDB" id="9781544at2"/>
<dbReference type="PROSITE" id="PS50943">
    <property type="entry name" value="HTH_CROC1"/>
    <property type="match status" value="1"/>
</dbReference>
<evidence type="ECO:0000313" key="4">
    <source>
        <dbReference type="EMBL" id="PWJ23810.1"/>
    </source>
</evidence>
<dbReference type="InterPro" id="IPR010982">
    <property type="entry name" value="Lambda_DNA-bd_dom_sf"/>
</dbReference>
<dbReference type="Proteomes" id="UP000245845">
    <property type="component" value="Unassembled WGS sequence"/>
</dbReference>
<name>A0A2Y9BN44_9FIRM</name>
<dbReference type="Pfam" id="PF01381">
    <property type="entry name" value="HTH_3"/>
    <property type="match status" value="1"/>
</dbReference>
<dbReference type="InterPro" id="IPR001387">
    <property type="entry name" value="Cro/C1-type_HTH"/>
</dbReference>
<keyword evidence="1" id="KW-0238">DNA-binding</keyword>
<evidence type="ECO:0000256" key="1">
    <source>
        <dbReference type="ARBA" id="ARBA00023125"/>
    </source>
</evidence>
<evidence type="ECO:0000313" key="5">
    <source>
        <dbReference type="Proteomes" id="UP000245845"/>
    </source>
</evidence>
<evidence type="ECO:0000259" key="3">
    <source>
        <dbReference type="PROSITE" id="PS50943"/>
    </source>
</evidence>
<dbReference type="Gene3D" id="1.10.260.40">
    <property type="entry name" value="lambda repressor-like DNA-binding domains"/>
    <property type="match status" value="1"/>
</dbReference>
<protein>
    <submittedName>
        <fullName evidence="4">Helix-turn-helix protein</fullName>
    </submittedName>
</protein>
<proteinExistence type="predicted"/>
<dbReference type="SUPFAM" id="SSF47413">
    <property type="entry name" value="lambda repressor-like DNA-binding domains"/>
    <property type="match status" value="1"/>
</dbReference>
<keyword evidence="5" id="KW-1185">Reference proteome</keyword>
<dbReference type="SMART" id="SM00530">
    <property type="entry name" value="HTH_XRE"/>
    <property type="match status" value="1"/>
</dbReference>
<dbReference type="RefSeq" id="WP_109732646.1">
    <property type="nucleotide sequence ID" value="NZ_BAAACK010000025.1"/>
</dbReference>
<dbReference type="EMBL" id="QGDL01000012">
    <property type="protein sequence ID" value="PWJ23810.1"/>
    <property type="molecule type" value="Genomic_DNA"/>
</dbReference>
<evidence type="ECO:0000256" key="2">
    <source>
        <dbReference type="SAM" id="Phobius"/>
    </source>
</evidence>
<accession>A0A2Y9BN44</accession>
<dbReference type="AlphaFoldDB" id="A0A2Y9BN44"/>
<dbReference type="CDD" id="cd00093">
    <property type="entry name" value="HTH_XRE"/>
    <property type="match status" value="1"/>
</dbReference>
<feature type="transmembrane region" description="Helical" evidence="2">
    <location>
        <begin position="100"/>
        <end position="117"/>
    </location>
</feature>
<gene>
    <name evidence="4" type="ORF">A8806_11255</name>
</gene>
<feature type="domain" description="HTH cro/C1-type" evidence="3">
    <location>
        <begin position="7"/>
        <end position="61"/>
    </location>
</feature>
<keyword evidence="2" id="KW-1133">Transmembrane helix</keyword>
<organism evidence="4 5">
    <name type="scientific">Faecalicatena orotica</name>
    <dbReference type="NCBI Taxonomy" id="1544"/>
    <lineage>
        <taxon>Bacteria</taxon>
        <taxon>Bacillati</taxon>
        <taxon>Bacillota</taxon>
        <taxon>Clostridia</taxon>
        <taxon>Lachnospirales</taxon>
        <taxon>Lachnospiraceae</taxon>
        <taxon>Faecalicatena</taxon>
    </lineage>
</organism>
<dbReference type="GO" id="GO:0003677">
    <property type="term" value="F:DNA binding"/>
    <property type="evidence" value="ECO:0007669"/>
    <property type="project" value="UniProtKB-KW"/>
</dbReference>
<comment type="caution">
    <text evidence="4">The sequence shown here is derived from an EMBL/GenBank/DDBJ whole genome shotgun (WGS) entry which is preliminary data.</text>
</comment>
<reference evidence="4 5" key="1">
    <citation type="submission" date="2018-05" db="EMBL/GenBank/DDBJ databases">
        <title>The Hungate 1000. A catalogue of reference genomes from the rumen microbiome.</title>
        <authorList>
            <person name="Kelly W."/>
        </authorList>
    </citation>
    <scope>NUCLEOTIDE SEQUENCE [LARGE SCALE GENOMIC DNA]</scope>
    <source>
        <strain evidence="4 5">NLAE-zl-C242</strain>
    </source>
</reference>
<keyword evidence="2" id="KW-0812">Transmembrane</keyword>
<dbReference type="PANTHER" id="PTHR46558:SF11">
    <property type="entry name" value="HTH-TYPE TRANSCRIPTIONAL REGULATOR XRE"/>
    <property type="match status" value="1"/>
</dbReference>
<feature type="transmembrane region" description="Helical" evidence="2">
    <location>
        <begin position="123"/>
        <end position="144"/>
    </location>
</feature>
<sequence length="153" mass="17646">MTIGEKIQRCRKEQKMSQEDLASRLGVSRQAVSKWELNESVPDTENVVELGRIFRVSLDYLLKAEISEPEETACVVDDSYQEDEKRGGTKNVKWYRRPAVIVYFVVCILIITSLSFLDSPGVGLLYVLYITFLWGIGYLLWLCVKALKKYVRK</sequence>